<dbReference type="AlphaFoldDB" id="A0A7I8KUC9"/>
<reference evidence="1" key="1">
    <citation type="submission" date="2020-02" db="EMBL/GenBank/DDBJ databases">
        <authorList>
            <person name="Scholz U."/>
            <person name="Mascher M."/>
            <person name="Fiebig A."/>
        </authorList>
    </citation>
    <scope>NUCLEOTIDE SEQUENCE</scope>
</reference>
<sequence>MPETLSSSPDGDEAVDIETLRSRLNELFESVGADTFDNDEASSNFESFLEDGIAELLRARNEIDLEDETIASLDSEDSDSAKLYGDLVALDLLFKSKKSEDVDKSQGPTLSCRSLGVDHQESTTYACEEEKFKLDHQIEKTNHYLTQLQMLDSIFPNDVYLENVITAAKSSSNNLEKKMKGLMQIYF</sequence>
<accession>A0A7I8KUC9</accession>
<evidence type="ECO:0000313" key="2">
    <source>
        <dbReference type="Proteomes" id="UP000663760"/>
    </source>
</evidence>
<keyword evidence="2" id="KW-1185">Reference proteome</keyword>
<evidence type="ECO:0000313" key="1">
    <source>
        <dbReference type="EMBL" id="CAA7400594.1"/>
    </source>
</evidence>
<dbReference type="Proteomes" id="UP000663760">
    <property type="component" value="Chromosome 8"/>
</dbReference>
<gene>
    <name evidence="1" type="ORF">SI8410_08011272</name>
</gene>
<proteinExistence type="predicted"/>
<dbReference type="EMBL" id="LR746271">
    <property type="protein sequence ID" value="CAA7400594.1"/>
    <property type="molecule type" value="Genomic_DNA"/>
</dbReference>
<name>A0A7I8KUC9_SPIIN</name>
<protein>
    <submittedName>
        <fullName evidence="1">Uncharacterized protein</fullName>
    </submittedName>
</protein>
<organism evidence="1 2">
    <name type="scientific">Spirodela intermedia</name>
    <name type="common">Intermediate duckweed</name>
    <dbReference type="NCBI Taxonomy" id="51605"/>
    <lineage>
        <taxon>Eukaryota</taxon>
        <taxon>Viridiplantae</taxon>
        <taxon>Streptophyta</taxon>
        <taxon>Embryophyta</taxon>
        <taxon>Tracheophyta</taxon>
        <taxon>Spermatophyta</taxon>
        <taxon>Magnoliopsida</taxon>
        <taxon>Liliopsida</taxon>
        <taxon>Araceae</taxon>
        <taxon>Lemnoideae</taxon>
        <taxon>Spirodela</taxon>
    </lineage>
</organism>